<organism evidence="1 2">
    <name type="scientific">Pelagibacter ubique</name>
    <dbReference type="NCBI Taxonomy" id="198252"/>
    <lineage>
        <taxon>Bacteria</taxon>
        <taxon>Pseudomonadati</taxon>
        <taxon>Pseudomonadota</taxon>
        <taxon>Alphaproteobacteria</taxon>
        <taxon>Candidatus Pelagibacterales</taxon>
        <taxon>Candidatus Pelagibacteraceae</taxon>
        <taxon>Candidatus Pelagibacter</taxon>
    </lineage>
</organism>
<protein>
    <submittedName>
        <fullName evidence="1">Phospholipid transport system substrate-binding protein</fullName>
    </submittedName>
</protein>
<dbReference type="InterPro" id="IPR008869">
    <property type="entry name" value="MlaC/ttg2D"/>
</dbReference>
<dbReference type="PANTHER" id="PTHR36573:SF1">
    <property type="entry name" value="INTERMEMBRANE PHOSPHOLIPID TRANSPORT SYSTEM BINDING PROTEIN MLAC"/>
    <property type="match status" value="1"/>
</dbReference>
<dbReference type="EMBL" id="LANA01000001">
    <property type="protein sequence ID" value="NMN67579.1"/>
    <property type="molecule type" value="Genomic_DNA"/>
</dbReference>
<dbReference type="RefSeq" id="WP_169036065.1">
    <property type="nucleotide sequence ID" value="NZ_LANA01000001.1"/>
</dbReference>
<evidence type="ECO:0000313" key="1">
    <source>
        <dbReference type="EMBL" id="NMN67579.1"/>
    </source>
</evidence>
<gene>
    <name evidence="1" type="ORF">VP91_00007250</name>
</gene>
<dbReference type="InterPro" id="IPR042245">
    <property type="entry name" value="Tgt2/MlaC_sf"/>
</dbReference>
<reference evidence="1 2" key="1">
    <citation type="submission" date="2019-07" db="EMBL/GenBank/DDBJ databases">
        <title>SAR11 Genome Evolution.</title>
        <authorList>
            <person name="Giovannoni S."/>
        </authorList>
    </citation>
    <scope>NUCLEOTIDE SEQUENCE [LARGE SCALE GENOMIC DNA]</scope>
    <source>
        <strain evidence="1 2">HTCC9565</strain>
    </source>
</reference>
<accession>A0ABX1T292</accession>
<dbReference type="PANTHER" id="PTHR36573">
    <property type="entry name" value="INTERMEMBRANE PHOSPHOLIPID TRANSPORT SYSTEM BINDING PROTEIN MLAC"/>
    <property type="match status" value="1"/>
</dbReference>
<proteinExistence type="predicted"/>
<dbReference type="Proteomes" id="UP001166004">
    <property type="component" value="Unassembled WGS sequence"/>
</dbReference>
<dbReference type="Pfam" id="PF05494">
    <property type="entry name" value="MlaC"/>
    <property type="match status" value="1"/>
</dbReference>
<evidence type="ECO:0000313" key="2">
    <source>
        <dbReference type="Proteomes" id="UP001166004"/>
    </source>
</evidence>
<keyword evidence="2" id="KW-1185">Reference proteome</keyword>
<dbReference type="Gene3D" id="3.10.450.710">
    <property type="entry name" value="Tgt2/MlaC"/>
    <property type="match status" value="1"/>
</dbReference>
<sequence length="198" mass="22775">MLSKKFLSLITLILINILNINISYSIEPDIFVQSTVNRASTVLSSDSTKQEKIDKLKKIATETVDINGIGLYTLGSYRKNISEDEKKEYTLLFRNYFLKSFASRLAEYSNPEIEVKSKKKLNENYTMVSSVLISTEQRPEVKIDWRIYTKNKENPLIRDLIIEGLSLARTQKEEFSSIIQNNDGDIRALFSSLEDFAK</sequence>
<comment type="caution">
    <text evidence="1">The sequence shown here is derived from an EMBL/GenBank/DDBJ whole genome shotgun (WGS) entry which is preliminary data.</text>
</comment>
<name>A0ABX1T292_PELUQ</name>